<organism evidence="8 9">
    <name type="scientific">Rothia santali</name>
    <dbReference type="NCBI Taxonomy" id="2949643"/>
    <lineage>
        <taxon>Bacteria</taxon>
        <taxon>Bacillati</taxon>
        <taxon>Actinomycetota</taxon>
        <taxon>Actinomycetes</taxon>
        <taxon>Micrococcales</taxon>
        <taxon>Micrococcaceae</taxon>
        <taxon>Rothia</taxon>
    </lineage>
</organism>
<proteinExistence type="inferred from homology"/>
<keyword evidence="2 6" id="KW-0288">FMN</keyword>
<evidence type="ECO:0000256" key="6">
    <source>
        <dbReference type="PIRSR" id="PIRSR000337-1"/>
    </source>
</evidence>
<dbReference type="InterPro" id="IPR016215">
    <property type="entry name" value="NTA_MOA"/>
</dbReference>
<keyword evidence="3 8" id="KW-0560">Oxidoreductase</keyword>
<dbReference type="NCBIfam" id="TIGR03860">
    <property type="entry name" value="FMN_nitrolo"/>
    <property type="match status" value="1"/>
</dbReference>
<evidence type="ECO:0000256" key="3">
    <source>
        <dbReference type="ARBA" id="ARBA00023002"/>
    </source>
</evidence>
<dbReference type="PANTHER" id="PTHR30011">
    <property type="entry name" value="ALKANESULFONATE MONOOXYGENASE-RELATED"/>
    <property type="match status" value="1"/>
</dbReference>
<keyword evidence="4 8" id="KW-0503">Monooxygenase</keyword>
<dbReference type="PIRSF" id="PIRSF000337">
    <property type="entry name" value="NTA_MOA"/>
    <property type="match status" value="1"/>
</dbReference>
<feature type="binding site" evidence="6">
    <location>
        <position position="226"/>
    </location>
    <ligand>
        <name>FMN</name>
        <dbReference type="ChEBI" id="CHEBI:58210"/>
    </ligand>
</feature>
<feature type="binding site" evidence="6">
    <location>
        <position position="154"/>
    </location>
    <ligand>
        <name>FMN</name>
        <dbReference type="ChEBI" id="CHEBI:58210"/>
    </ligand>
</feature>
<dbReference type="SUPFAM" id="SSF51679">
    <property type="entry name" value="Bacterial luciferase-like"/>
    <property type="match status" value="1"/>
</dbReference>
<dbReference type="Pfam" id="PF00296">
    <property type="entry name" value="Bac_luciferase"/>
    <property type="match status" value="1"/>
</dbReference>
<evidence type="ECO:0000259" key="7">
    <source>
        <dbReference type="Pfam" id="PF00296"/>
    </source>
</evidence>
<evidence type="ECO:0000256" key="2">
    <source>
        <dbReference type="ARBA" id="ARBA00022643"/>
    </source>
</evidence>
<evidence type="ECO:0000313" key="8">
    <source>
        <dbReference type="EMBL" id="MCP3425716.1"/>
    </source>
</evidence>
<dbReference type="PANTHER" id="PTHR30011:SF16">
    <property type="entry name" value="C2H2 FINGER DOMAIN TRANSCRIPTION FACTOR (EUROFUNG)-RELATED"/>
    <property type="match status" value="1"/>
</dbReference>
<dbReference type="AlphaFoldDB" id="A0A9X2HHC5"/>
<comment type="caution">
    <text evidence="8">The sequence shown here is derived from an EMBL/GenBank/DDBJ whole genome shotgun (WGS) entry which is preliminary data.</text>
</comment>
<protein>
    <submittedName>
        <fullName evidence="8">NtaA/DmoA family FMN-dependent monooxygenase</fullName>
        <ecNumber evidence="8">1.14.-.-</ecNumber>
    </submittedName>
</protein>
<name>A0A9X2HHC5_9MICC</name>
<feature type="binding site" evidence="6">
    <location>
        <position position="225"/>
    </location>
    <ligand>
        <name>FMN</name>
        <dbReference type="ChEBI" id="CHEBI:58210"/>
    </ligand>
</feature>
<keyword evidence="9" id="KW-1185">Reference proteome</keyword>
<feature type="binding site" evidence="6">
    <location>
        <position position="150"/>
    </location>
    <ligand>
        <name>FMN</name>
        <dbReference type="ChEBI" id="CHEBI:58210"/>
    </ligand>
</feature>
<reference evidence="8" key="1">
    <citation type="submission" date="2022-06" db="EMBL/GenBank/DDBJ databases">
        <title>Rothia sp. isolated from sandalwood seedling.</title>
        <authorList>
            <person name="Tuikhar N."/>
            <person name="Kirdat K."/>
            <person name="Thorat V."/>
            <person name="Swetha P."/>
            <person name="Padma S."/>
            <person name="Sundararaj R."/>
            <person name="Yadav A."/>
        </authorList>
    </citation>
    <scope>NUCLEOTIDE SEQUENCE</scope>
    <source>
        <strain evidence="8">AR01</strain>
    </source>
</reference>
<dbReference type="RefSeq" id="WP_254166055.1">
    <property type="nucleotide sequence ID" value="NZ_JANAFB010000012.1"/>
</dbReference>
<evidence type="ECO:0000256" key="5">
    <source>
        <dbReference type="ARBA" id="ARBA00033748"/>
    </source>
</evidence>
<feature type="binding site" evidence="6">
    <location>
        <position position="100"/>
    </location>
    <ligand>
        <name>FMN</name>
        <dbReference type="ChEBI" id="CHEBI:58210"/>
    </ligand>
</feature>
<dbReference type="InterPro" id="IPR011251">
    <property type="entry name" value="Luciferase-like_dom"/>
</dbReference>
<dbReference type="EC" id="1.14.-.-" evidence="8"/>
<dbReference type="InterPro" id="IPR051260">
    <property type="entry name" value="Diverse_substr_monoxygenases"/>
</dbReference>
<dbReference type="GO" id="GO:0016705">
    <property type="term" value="F:oxidoreductase activity, acting on paired donors, with incorporation or reduction of molecular oxygen"/>
    <property type="evidence" value="ECO:0007669"/>
    <property type="project" value="InterPro"/>
</dbReference>
<dbReference type="GO" id="GO:0004497">
    <property type="term" value="F:monooxygenase activity"/>
    <property type="evidence" value="ECO:0007669"/>
    <property type="project" value="UniProtKB-KW"/>
</dbReference>
<sequence>MILLALDMMTPTHQSFGLWRHPEADVEQYRDLDFWAAHARMLEEAGFDALFFADVAGVYDVYGGDGRTAIAAGMQYPTLDPLLVVSALARETTTLGIAVTASVSYESPYLLARKFATLDHLTRGRIGWNIVNSYQRSAMRNVAGTDLLPHDERYDRADEFMDVVYDLWESSAPEEALLRDAASNAYLDADRIRPVDHEGRYFRVPGPATTLAGPQRTPFLFQAGSSPRGVDFALRHAEAIFVSGTSRENVARLVRSIEARAAELGRDRASFRIVCSITVIAAATDAEARERHASYLELIDREAALALFAGWTGIDLSAYAPDDALEEVHIEGNRSALQSFTSMDPTRTWTVADLAEFMAIGARGAVLVGSGETVAREMQDWLAETGLDGFIVDYGIRDVDLRAFARHVSPVLRERGLIRPAEAAEPTTLRRRLVGADHLRPDHAGRRPAS</sequence>
<keyword evidence="1 6" id="KW-0285">Flavoprotein</keyword>
<feature type="domain" description="Luciferase-like" evidence="7">
    <location>
        <begin position="21"/>
        <end position="388"/>
    </location>
</feature>
<comment type="similarity">
    <text evidence="5">Belongs to the NtaA/SnaA/DszA monooxygenase family.</text>
</comment>
<dbReference type="Proteomes" id="UP001139502">
    <property type="component" value="Unassembled WGS sequence"/>
</dbReference>
<evidence type="ECO:0000256" key="4">
    <source>
        <dbReference type="ARBA" id="ARBA00023033"/>
    </source>
</evidence>
<accession>A0A9X2HHC5</accession>
<evidence type="ECO:0000313" key="9">
    <source>
        <dbReference type="Proteomes" id="UP001139502"/>
    </source>
</evidence>
<dbReference type="EMBL" id="JANAFB010000012">
    <property type="protein sequence ID" value="MCP3425716.1"/>
    <property type="molecule type" value="Genomic_DNA"/>
</dbReference>
<gene>
    <name evidence="8" type="ORF">NBM05_06735</name>
</gene>
<feature type="binding site" evidence="6">
    <location>
        <position position="54"/>
    </location>
    <ligand>
        <name>FMN</name>
        <dbReference type="ChEBI" id="CHEBI:58210"/>
    </ligand>
</feature>
<dbReference type="InterPro" id="IPR036661">
    <property type="entry name" value="Luciferase-like_sf"/>
</dbReference>
<dbReference type="Gene3D" id="3.20.20.30">
    <property type="entry name" value="Luciferase-like domain"/>
    <property type="match status" value="1"/>
</dbReference>
<evidence type="ECO:0000256" key="1">
    <source>
        <dbReference type="ARBA" id="ARBA00022630"/>
    </source>
</evidence>